<comment type="similarity">
    <text evidence="1">Belongs to the peptidase S33 family.</text>
</comment>
<dbReference type="PANTHER" id="PTHR43248:SF29">
    <property type="entry name" value="TRIPEPTIDYL AMINOPEPTIDASE"/>
    <property type="match status" value="1"/>
</dbReference>
<dbReference type="GO" id="GO:0008233">
    <property type="term" value="F:peptidase activity"/>
    <property type="evidence" value="ECO:0007669"/>
    <property type="project" value="InterPro"/>
</dbReference>
<dbReference type="Pfam" id="PF00561">
    <property type="entry name" value="Abhydrolase_1"/>
    <property type="match status" value="1"/>
</dbReference>
<sequence>MSGVRTHIPSLPPSRSARWGRLALGLVVLVLAACSRGGSSGADGRKLALAPCRLEGLATQAQCGTYEVYEDRAAKTGRKIPLRVVVVPALAAQPAPDPLVLLAGGPGQAASRVEVLLAMERIRRKRDIVLVDQRGTGDSNPLECEPHPLEAGLAARFQDTGAVEQMRKCRAGWAADVRHYTTSVAMDDLDEVRAALGYDTVNLWGVSYGTRAALVYMRQHPDRVRTAILDGVAPMGLYLPLNAPRDGQQALEKLLAHCEKDAACAKAYPNLRPRTEALLARLEAEPARVHVPHPRTGVPEDLVLSRRVFLSELFNLLYSPEVASLVPLMLDRAERGEWAPFVALSVGLSEGQRHSVSHGLYYAVVCAEDAPFYDRAAVEREAKGTWFGPDMGLETLAICEGWPRATLPAGYREPVASNVPTLLLSGELDPVTPPAWAEEAKRTLSRSLHVVVPGVGHNTLGADCARTLMHDLLERGSVEGLTPSCGPGLTRPPFFTSFAGPVP</sequence>
<keyword evidence="2" id="KW-0732">Signal</keyword>
<name>A0A848LQL3_9BACT</name>
<evidence type="ECO:0000256" key="1">
    <source>
        <dbReference type="ARBA" id="ARBA00010088"/>
    </source>
</evidence>
<dbReference type="Gene3D" id="3.40.50.1820">
    <property type="entry name" value="alpha/beta hydrolase"/>
    <property type="match status" value="1"/>
</dbReference>
<dbReference type="GO" id="GO:0006508">
    <property type="term" value="P:proteolysis"/>
    <property type="evidence" value="ECO:0007669"/>
    <property type="project" value="InterPro"/>
</dbReference>
<dbReference type="EMBL" id="JABBJJ010000204">
    <property type="protein sequence ID" value="NMO19764.1"/>
    <property type="molecule type" value="Genomic_DNA"/>
</dbReference>
<feature type="domain" description="Peptidase S33 tripeptidyl aminopeptidase-like C-terminal" evidence="5">
    <location>
        <begin position="388"/>
        <end position="480"/>
    </location>
</feature>
<dbReference type="InterPro" id="IPR051601">
    <property type="entry name" value="Serine_prot/Carboxylest_S33"/>
</dbReference>
<dbReference type="InterPro" id="IPR029058">
    <property type="entry name" value="AB_hydrolase_fold"/>
</dbReference>
<evidence type="ECO:0000259" key="5">
    <source>
        <dbReference type="Pfam" id="PF08386"/>
    </source>
</evidence>
<comment type="caution">
    <text evidence="6">The sequence shown here is derived from an EMBL/GenBank/DDBJ whole genome shotgun (WGS) entry which is preliminary data.</text>
</comment>
<dbReference type="InterPro" id="IPR002410">
    <property type="entry name" value="Peptidase_S33"/>
</dbReference>
<dbReference type="Pfam" id="PF08386">
    <property type="entry name" value="Abhydrolase_4"/>
    <property type="match status" value="1"/>
</dbReference>
<accession>A0A848LQL3</accession>
<dbReference type="AlphaFoldDB" id="A0A848LQL3"/>
<organism evidence="6 7">
    <name type="scientific">Pyxidicoccus fallax</name>
    <dbReference type="NCBI Taxonomy" id="394095"/>
    <lineage>
        <taxon>Bacteria</taxon>
        <taxon>Pseudomonadati</taxon>
        <taxon>Myxococcota</taxon>
        <taxon>Myxococcia</taxon>
        <taxon>Myxococcales</taxon>
        <taxon>Cystobacterineae</taxon>
        <taxon>Myxococcaceae</taxon>
        <taxon>Pyxidicoccus</taxon>
    </lineage>
</organism>
<dbReference type="RefSeq" id="WP_169349005.1">
    <property type="nucleotide sequence ID" value="NZ_JABBJJ010000204.1"/>
</dbReference>
<dbReference type="PANTHER" id="PTHR43248">
    <property type="entry name" value="2-SUCCINYL-6-HYDROXY-2,4-CYCLOHEXADIENE-1-CARBOXYLATE SYNTHASE"/>
    <property type="match status" value="1"/>
</dbReference>
<evidence type="ECO:0000256" key="2">
    <source>
        <dbReference type="ARBA" id="ARBA00022729"/>
    </source>
</evidence>
<dbReference type="InterPro" id="IPR013595">
    <property type="entry name" value="Pept_S33_TAP-like_C"/>
</dbReference>
<dbReference type="PRINTS" id="PR00793">
    <property type="entry name" value="PROAMNOPTASE"/>
</dbReference>
<dbReference type="Proteomes" id="UP000518300">
    <property type="component" value="Unassembled WGS sequence"/>
</dbReference>
<dbReference type="SUPFAM" id="SSF53474">
    <property type="entry name" value="alpha/beta-Hydrolases"/>
    <property type="match status" value="1"/>
</dbReference>
<evidence type="ECO:0000313" key="7">
    <source>
        <dbReference type="Proteomes" id="UP000518300"/>
    </source>
</evidence>
<dbReference type="InterPro" id="IPR000073">
    <property type="entry name" value="AB_hydrolase_1"/>
</dbReference>
<evidence type="ECO:0000259" key="4">
    <source>
        <dbReference type="Pfam" id="PF00561"/>
    </source>
</evidence>
<proteinExistence type="inferred from homology"/>
<protein>
    <submittedName>
        <fullName evidence="6">Alpha/beta hydrolase</fullName>
    </submittedName>
</protein>
<feature type="domain" description="AB hydrolase-1" evidence="4">
    <location>
        <begin position="98"/>
        <end position="232"/>
    </location>
</feature>
<evidence type="ECO:0000313" key="6">
    <source>
        <dbReference type="EMBL" id="NMO19764.1"/>
    </source>
</evidence>
<gene>
    <name evidence="6" type="ORF">HG543_33545</name>
</gene>
<evidence type="ECO:0000256" key="3">
    <source>
        <dbReference type="ARBA" id="ARBA00022801"/>
    </source>
</evidence>
<reference evidence="6 7" key="1">
    <citation type="submission" date="2020-04" db="EMBL/GenBank/DDBJ databases">
        <title>Draft genome of Pyxidicoccus fallax type strain.</title>
        <authorList>
            <person name="Whitworth D.E."/>
        </authorList>
    </citation>
    <scope>NUCLEOTIDE SEQUENCE [LARGE SCALE GENOMIC DNA]</scope>
    <source>
        <strain evidence="6 7">DSM 14698</strain>
    </source>
</reference>
<keyword evidence="3 6" id="KW-0378">Hydrolase</keyword>
<dbReference type="PROSITE" id="PS51257">
    <property type="entry name" value="PROKAR_LIPOPROTEIN"/>
    <property type="match status" value="1"/>
</dbReference>
<keyword evidence="7" id="KW-1185">Reference proteome</keyword>